<feature type="region of interest" description="Disordered" evidence="1">
    <location>
        <begin position="172"/>
        <end position="249"/>
    </location>
</feature>
<protein>
    <submittedName>
        <fullName evidence="2">Uncharacterized protein</fullName>
    </submittedName>
</protein>
<dbReference type="EMBL" id="ML210840">
    <property type="protein sequence ID" value="TFK16407.1"/>
    <property type="molecule type" value="Genomic_DNA"/>
</dbReference>
<organism evidence="2 3">
    <name type="scientific">Coprinopsis marcescibilis</name>
    <name type="common">Agaric fungus</name>
    <name type="synonym">Psathyrella marcescibilis</name>
    <dbReference type="NCBI Taxonomy" id="230819"/>
    <lineage>
        <taxon>Eukaryota</taxon>
        <taxon>Fungi</taxon>
        <taxon>Dikarya</taxon>
        <taxon>Basidiomycota</taxon>
        <taxon>Agaricomycotina</taxon>
        <taxon>Agaricomycetes</taxon>
        <taxon>Agaricomycetidae</taxon>
        <taxon>Agaricales</taxon>
        <taxon>Agaricineae</taxon>
        <taxon>Psathyrellaceae</taxon>
        <taxon>Coprinopsis</taxon>
    </lineage>
</organism>
<evidence type="ECO:0000313" key="2">
    <source>
        <dbReference type="EMBL" id="TFK16407.1"/>
    </source>
</evidence>
<feature type="compositionally biased region" description="Low complexity" evidence="1">
    <location>
        <begin position="42"/>
        <end position="59"/>
    </location>
</feature>
<reference evidence="2 3" key="1">
    <citation type="journal article" date="2019" name="Nat. Ecol. Evol.">
        <title>Megaphylogeny resolves global patterns of mushroom evolution.</title>
        <authorList>
            <person name="Varga T."/>
            <person name="Krizsan K."/>
            <person name="Foldi C."/>
            <person name="Dima B."/>
            <person name="Sanchez-Garcia M."/>
            <person name="Sanchez-Ramirez S."/>
            <person name="Szollosi G.J."/>
            <person name="Szarkandi J.G."/>
            <person name="Papp V."/>
            <person name="Albert L."/>
            <person name="Andreopoulos W."/>
            <person name="Angelini C."/>
            <person name="Antonin V."/>
            <person name="Barry K.W."/>
            <person name="Bougher N.L."/>
            <person name="Buchanan P."/>
            <person name="Buyck B."/>
            <person name="Bense V."/>
            <person name="Catcheside P."/>
            <person name="Chovatia M."/>
            <person name="Cooper J."/>
            <person name="Damon W."/>
            <person name="Desjardin D."/>
            <person name="Finy P."/>
            <person name="Geml J."/>
            <person name="Haridas S."/>
            <person name="Hughes K."/>
            <person name="Justo A."/>
            <person name="Karasinski D."/>
            <person name="Kautmanova I."/>
            <person name="Kiss B."/>
            <person name="Kocsube S."/>
            <person name="Kotiranta H."/>
            <person name="LaButti K.M."/>
            <person name="Lechner B.E."/>
            <person name="Liimatainen K."/>
            <person name="Lipzen A."/>
            <person name="Lukacs Z."/>
            <person name="Mihaltcheva S."/>
            <person name="Morgado L.N."/>
            <person name="Niskanen T."/>
            <person name="Noordeloos M.E."/>
            <person name="Ohm R.A."/>
            <person name="Ortiz-Santana B."/>
            <person name="Ovrebo C."/>
            <person name="Racz N."/>
            <person name="Riley R."/>
            <person name="Savchenko A."/>
            <person name="Shiryaev A."/>
            <person name="Soop K."/>
            <person name="Spirin V."/>
            <person name="Szebenyi C."/>
            <person name="Tomsovsky M."/>
            <person name="Tulloss R.E."/>
            <person name="Uehling J."/>
            <person name="Grigoriev I.V."/>
            <person name="Vagvolgyi C."/>
            <person name="Papp T."/>
            <person name="Martin F.M."/>
            <person name="Miettinen O."/>
            <person name="Hibbett D.S."/>
            <person name="Nagy L.G."/>
        </authorList>
    </citation>
    <scope>NUCLEOTIDE SEQUENCE [LARGE SCALE GENOMIC DNA]</scope>
    <source>
        <strain evidence="2 3">CBS 121175</strain>
    </source>
</reference>
<feature type="region of interest" description="Disordered" evidence="1">
    <location>
        <begin position="1"/>
        <end position="87"/>
    </location>
</feature>
<gene>
    <name evidence="2" type="ORF">FA15DRAFT_744421</name>
</gene>
<dbReference type="STRING" id="230819.A0A5C3K999"/>
<accession>A0A5C3K999</accession>
<dbReference type="AlphaFoldDB" id="A0A5C3K999"/>
<sequence length="492" mass="53219">MSSSRDSPRVGRLRASDAALPQWSSAPLTVPPIPSSDDQLNLASPASRPSSSLSQSRGSATPTWQQYAANTPAPPPPPPKDPLEGGLTLEPETVEEDFEAVTLALETITSLLRTCNKYPDDYPLRDPLLIWNALKDFSAALDLPAWQKICHPSRASISEDEDVTICIPVAPRPTFAPRGPSPPRQSTLPHLSPPVEDTVTPAPTRPREGQSSHPVSRPQPKKPVVPFQCPTPGPPPPVNRATRPLPQSSSYASAVRKALAGPSLVNLARAAPNLSVKRLLEVQREAEGPSKKKKKTTSTPSFTSQGPLQKQVHVMFEGKAIPTGFPINILMVGCNAALTHTNGTTCVLAAQLAYDGLSLSTMSVANPKDIDTICAKVLEVYPASHKDKTWVGLLTLTSYLKVVDVPYFKNITDSTLQRPWEHRIEPPCFPLSIVHSLTIGLQVCSHTVNTSSFPDYRTPVSLVEYQSTTSCLLSTGYGPWHYCADYLSCVAE</sequence>
<feature type="compositionally biased region" description="Polar residues" evidence="1">
    <location>
        <begin position="60"/>
        <end position="69"/>
    </location>
</feature>
<evidence type="ECO:0000313" key="3">
    <source>
        <dbReference type="Proteomes" id="UP000307440"/>
    </source>
</evidence>
<dbReference type="Proteomes" id="UP000307440">
    <property type="component" value="Unassembled WGS sequence"/>
</dbReference>
<proteinExistence type="predicted"/>
<feature type="region of interest" description="Disordered" evidence="1">
    <location>
        <begin position="282"/>
        <end position="307"/>
    </location>
</feature>
<keyword evidence="3" id="KW-1185">Reference proteome</keyword>
<name>A0A5C3K999_COPMA</name>
<evidence type="ECO:0000256" key="1">
    <source>
        <dbReference type="SAM" id="MobiDB-lite"/>
    </source>
</evidence>
<feature type="compositionally biased region" description="Pro residues" evidence="1">
    <location>
        <begin position="229"/>
        <end position="238"/>
    </location>
</feature>